<evidence type="ECO:0008006" key="3">
    <source>
        <dbReference type="Google" id="ProtNLM"/>
    </source>
</evidence>
<reference evidence="1 2" key="1">
    <citation type="submission" date="2019-10" db="EMBL/GenBank/DDBJ databases">
        <title>Whole genome shotgun sequence of Acrocarpospora pleiomorpha NBRC 16267.</title>
        <authorList>
            <person name="Ichikawa N."/>
            <person name="Kimura A."/>
            <person name="Kitahashi Y."/>
            <person name="Komaki H."/>
            <person name="Oguchi A."/>
        </authorList>
    </citation>
    <scope>NUCLEOTIDE SEQUENCE [LARGE SCALE GENOMIC DNA]</scope>
    <source>
        <strain evidence="1 2">NBRC 16267</strain>
    </source>
</reference>
<sequence>MLSGDLRDRDKRDRPTVVVRYRPDPANRLCLREIGAGLEEEGVPFRAEPVERGQDHATARELAYAAALASHLGVGVGVDAAGNTCVHHAKLPPDVPVMAGPPSTARRMGHNAARLVVGIAFKK</sequence>
<dbReference type="EMBL" id="BLAF01000031">
    <property type="protein sequence ID" value="GES22511.1"/>
    <property type="molecule type" value="Genomic_DNA"/>
</dbReference>
<comment type="caution">
    <text evidence="1">The sequence shown here is derived from an EMBL/GenBank/DDBJ whole genome shotgun (WGS) entry which is preliminary data.</text>
</comment>
<dbReference type="Proteomes" id="UP000377595">
    <property type="component" value="Unassembled WGS sequence"/>
</dbReference>
<dbReference type="Pfam" id="PF02288">
    <property type="entry name" value="Dehydratase_MU"/>
    <property type="match status" value="1"/>
</dbReference>
<gene>
    <name evidence="1" type="ORF">Aple_054090</name>
</gene>
<protein>
    <recommendedName>
        <fullName evidence="3">PduH protein</fullName>
    </recommendedName>
</protein>
<keyword evidence="2" id="KW-1185">Reference proteome</keyword>
<organism evidence="1 2">
    <name type="scientific">Acrocarpospora pleiomorpha</name>
    <dbReference type="NCBI Taxonomy" id="90975"/>
    <lineage>
        <taxon>Bacteria</taxon>
        <taxon>Bacillati</taxon>
        <taxon>Actinomycetota</taxon>
        <taxon>Actinomycetes</taxon>
        <taxon>Streptosporangiales</taxon>
        <taxon>Streptosporangiaceae</taxon>
        <taxon>Acrocarpospora</taxon>
    </lineage>
</organism>
<accession>A0A5M3XSE4</accession>
<dbReference type="RefSeq" id="WP_218038514.1">
    <property type="nucleotide sequence ID" value="NZ_BAAAHM010000013.1"/>
</dbReference>
<proteinExistence type="predicted"/>
<dbReference type="SUPFAM" id="SSF52968">
    <property type="entry name" value="B12-dependent dehydatase associated subunit"/>
    <property type="match status" value="1"/>
</dbReference>
<evidence type="ECO:0000313" key="2">
    <source>
        <dbReference type="Proteomes" id="UP000377595"/>
    </source>
</evidence>
<dbReference type="Gene3D" id="3.40.50.10150">
    <property type="entry name" value="B12-dependent dehydatase associated subunit"/>
    <property type="match status" value="1"/>
</dbReference>
<dbReference type="InterPro" id="IPR003208">
    <property type="entry name" value="Dehydtase/Dehydtase_re"/>
</dbReference>
<name>A0A5M3XSE4_9ACTN</name>
<dbReference type="AlphaFoldDB" id="A0A5M3XSE4"/>
<dbReference type="InterPro" id="IPR010254">
    <property type="entry name" value="B12-dep_deHydtase_bsu"/>
</dbReference>
<evidence type="ECO:0000313" key="1">
    <source>
        <dbReference type="EMBL" id="GES22511.1"/>
    </source>
</evidence>